<keyword evidence="1" id="KW-0812">Transmembrane</keyword>
<feature type="transmembrane region" description="Helical" evidence="1">
    <location>
        <begin position="21"/>
        <end position="39"/>
    </location>
</feature>
<keyword evidence="1" id="KW-1133">Transmembrane helix</keyword>
<feature type="transmembrane region" description="Helical" evidence="1">
    <location>
        <begin position="51"/>
        <end position="74"/>
    </location>
</feature>
<gene>
    <name evidence="2" type="ORF">hbim_03491</name>
</gene>
<feature type="transmembrane region" description="Helical" evidence="1">
    <location>
        <begin position="111"/>
        <end position="134"/>
    </location>
</feature>
<evidence type="ECO:0000256" key="1">
    <source>
        <dbReference type="SAM" id="Phobius"/>
    </source>
</evidence>
<reference evidence="2" key="1">
    <citation type="submission" date="2023-03" db="EMBL/GenBank/DDBJ databases">
        <title>Draft genome sequence of a Mycolicibacterium mageritense strain H4_3_1 isolated from a hybrid biological-inorganic system reactor.</title>
        <authorList>
            <person name="Feng X."/>
            <person name="Kazama D."/>
            <person name="Sato K."/>
            <person name="Kobayashi H."/>
        </authorList>
    </citation>
    <scope>NUCLEOTIDE SEQUENCE</scope>
    <source>
        <strain evidence="2">H4_3_1</strain>
    </source>
</reference>
<sequence length="144" mass="15364">MTAGRVTPEPEQDSRPADVDTGFWLWVVAVPLMVAGFVLDVVTTPGGGEHRALVVAVAVMFVVVLTSIVVAFLILMRHGYRWTRTLLTSGGVVSVVHAVSSLVTVDRVPAVAVAYAFTTIVGSVLIAGGIYLLHRRDATGFFTR</sequence>
<dbReference type="AlphaFoldDB" id="A0AAI8TRH0"/>
<protein>
    <submittedName>
        <fullName evidence="2">Uncharacterized protein</fullName>
    </submittedName>
</protein>
<dbReference type="Proteomes" id="UP001241092">
    <property type="component" value="Chromosome"/>
</dbReference>
<proteinExistence type="predicted"/>
<accession>A0AAI8TRH0</accession>
<keyword evidence="1" id="KW-0472">Membrane</keyword>
<feature type="transmembrane region" description="Helical" evidence="1">
    <location>
        <begin position="86"/>
        <end position="105"/>
    </location>
</feature>
<dbReference type="EMBL" id="AP027452">
    <property type="protein sequence ID" value="BDY29553.1"/>
    <property type="molecule type" value="Genomic_DNA"/>
</dbReference>
<evidence type="ECO:0000313" key="2">
    <source>
        <dbReference type="EMBL" id="BDY29553.1"/>
    </source>
</evidence>
<dbReference type="RefSeq" id="WP_081812427.1">
    <property type="nucleotide sequence ID" value="NZ_AP022567.1"/>
</dbReference>
<organism evidence="2 3">
    <name type="scientific">Mycolicibacterium mageritense</name>
    <name type="common">Mycobacterium mageritense</name>
    <dbReference type="NCBI Taxonomy" id="53462"/>
    <lineage>
        <taxon>Bacteria</taxon>
        <taxon>Bacillati</taxon>
        <taxon>Actinomycetota</taxon>
        <taxon>Actinomycetes</taxon>
        <taxon>Mycobacteriales</taxon>
        <taxon>Mycobacteriaceae</taxon>
        <taxon>Mycolicibacterium</taxon>
    </lineage>
</organism>
<name>A0AAI8TRH0_MYCME</name>
<evidence type="ECO:0000313" key="3">
    <source>
        <dbReference type="Proteomes" id="UP001241092"/>
    </source>
</evidence>